<accession>A0A6N6M6N2</accession>
<protein>
    <submittedName>
        <fullName evidence="1">Uncharacterized protein</fullName>
    </submittedName>
</protein>
<gene>
    <name evidence="1" type="ORF">F3059_08545</name>
</gene>
<organism evidence="1 2">
    <name type="scientific">Salibacter halophilus</name>
    <dbReference type="NCBI Taxonomy" id="1803916"/>
    <lineage>
        <taxon>Bacteria</taxon>
        <taxon>Pseudomonadati</taxon>
        <taxon>Bacteroidota</taxon>
        <taxon>Flavobacteriia</taxon>
        <taxon>Flavobacteriales</taxon>
        <taxon>Salibacteraceae</taxon>
        <taxon>Salibacter</taxon>
    </lineage>
</organism>
<dbReference type="RefSeq" id="WP_151168215.1">
    <property type="nucleotide sequence ID" value="NZ_WACR01000006.1"/>
</dbReference>
<keyword evidence="2" id="KW-1185">Reference proteome</keyword>
<evidence type="ECO:0000313" key="1">
    <source>
        <dbReference type="EMBL" id="KAB1064072.1"/>
    </source>
</evidence>
<dbReference type="EMBL" id="WACR01000006">
    <property type="protein sequence ID" value="KAB1064072.1"/>
    <property type="molecule type" value="Genomic_DNA"/>
</dbReference>
<sequence>MRIMRMYTLLTWFFVLLFYNGFSQNFTEQEREDHLAVQFMNKAPYIIEGTVIESECYKKNMLISSSNLIQIDKIFFKNDSVLNKINCGTIEILTKGGEVNGNIAVVTPGPSGPLPPDGRAIFLLWPSTIEGLRSGLDNELDLRLPVGKSTISVNSDYEENGLPAAGGLYQVFDTHEEMYNYIDSLGFSNINCHPKVN</sequence>
<dbReference type="AlphaFoldDB" id="A0A6N6M6N2"/>
<dbReference type="Proteomes" id="UP000435357">
    <property type="component" value="Unassembled WGS sequence"/>
</dbReference>
<name>A0A6N6M6N2_9FLAO</name>
<proteinExistence type="predicted"/>
<evidence type="ECO:0000313" key="2">
    <source>
        <dbReference type="Proteomes" id="UP000435357"/>
    </source>
</evidence>
<comment type="caution">
    <text evidence="1">The sequence shown here is derived from an EMBL/GenBank/DDBJ whole genome shotgun (WGS) entry which is preliminary data.</text>
</comment>
<reference evidence="1 2" key="1">
    <citation type="submission" date="2019-09" db="EMBL/GenBank/DDBJ databases">
        <title>Genomes of Cryomorphaceae.</title>
        <authorList>
            <person name="Bowman J.P."/>
        </authorList>
    </citation>
    <scope>NUCLEOTIDE SEQUENCE [LARGE SCALE GENOMIC DNA]</scope>
    <source>
        <strain evidence="1 2">KCTC 52047</strain>
    </source>
</reference>